<evidence type="ECO:0000313" key="9">
    <source>
        <dbReference type="EMBL" id="SFM60867.1"/>
    </source>
</evidence>
<comment type="subcellular location">
    <subcellularLocation>
        <location evidence="1">Cell membrane</location>
        <topology evidence="1">Multi-pass membrane protein</topology>
    </subcellularLocation>
    <subcellularLocation>
        <location evidence="6">Membrane</location>
        <topology evidence="6">Multi-pass membrane protein</topology>
    </subcellularLocation>
</comment>
<dbReference type="Pfam" id="PF01618">
    <property type="entry name" value="MotA_ExbB"/>
    <property type="match status" value="1"/>
</dbReference>
<evidence type="ECO:0000256" key="3">
    <source>
        <dbReference type="ARBA" id="ARBA00022692"/>
    </source>
</evidence>
<evidence type="ECO:0000256" key="2">
    <source>
        <dbReference type="ARBA" id="ARBA00022475"/>
    </source>
</evidence>
<evidence type="ECO:0000259" key="8">
    <source>
        <dbReference type="Pfam" id="PF01618"/>
    </source>
</evidence>
<keyword evidence="3 7" id="KW-0812">Transmembrane</keyword>
<dbReference type="Proteomes" id="UP000199611">
    <property type="component" value="Unassembled WGS sequence"/>
</dbReference>
<evidence type="ECO:0000256" key="7">
    <source>
        <dbReference type="SAM" id="Phobius"/>
    </source>
</evidence>
<gene>
    <name evidence="9" type="ORF">SAMN05660836_00826</name>
</gene>
<accession>A0A1I4S8P7</accession>
<feature type="domain" description="MotA/TolQ/ExbB proton channel" evidence="8">
    <location>
        <begin position="92"/>
        <end position="186"/>
    </location>
</feature>
<dbReference type="InterPro" id="IPR002898">
    <property type="entry name" value="MotA_ExbB_proton_chnl"/>
</dbReference>
<evidence type="ECO:0000256" key="5">
    <source>
        <dbReference type="ARBA" id="ARBA00023136"/>
    </source>
</evidence>
<protein>
    <submittedName>
        <fullName evidence="9">MotA/TolQ/ExbB proton channel family protein</fullName>
    </submittedName>
</protein>
<name>A0A1I4S8P7_9BACT</name>
<dbReference type="GO" id="GO:0005886">
    <property type="term" value="C:plasma membrane"/>
    <property type="evidence" value="ECO:0007669"/>
    <property type="project" value="UniProtKB-SubCell"/>
</dbReference>
<feature type="transmembrane region" description="Helical" evidence="7">
    <location>
        <begin position="101"/>
        <end position="125"/>
    </location>
</feature>
<proteinExistence type="inferred from homology"/>
<dbReference type="AlphaFoldDB" id="A0A1I4S8P7"/>
<reference evidence="10" key="1">
    <citation type="submission" date="2016-10" db="EMBL/GenBank/DDBJ databases">
        <authorList>
            <person name="Varghese N."/>
            <person name="Submissions S."/>
        </authorList>
    </citation>
    <scope>NUCLEOTIDE SEQUENCE [LARGE SCALE GENOMIC DNA]</scope>
    <source>
        <strain evidence="10">DSM 9990</strain>
    </source>
</reference>
<comment type="similarity">
    <text evidence="6">Belongs to the exbB/tolQ family.</text>
</comment>
<keyword evidence="6" id="KW-0653">Protein transport</keyword>
<evidence type="ECO:0000313" key="10">
    <source>
        <dbReference type="Proteomes" id="UP000199611"/>
    </source>
</evidence>
<dbReference type="STRING" id="39841.SAMN05660836_00826"/>
<evidence type="ECO:0000256" key="6">
    <source>
        <dbReference type="RuleBase" id="RU004057"/>
    </source>
</evidence>
<keyword evidence="10" id="KW-1185">Reference proteome</keyword>
<keyword evidence="6" id="KW-0813">Transport</keyword>
<organism evidence="9 10">
    <name type="scientific">Thermodesulforhabdus norvegica</name>
    <dbReference type="NCBI Taxonomy" id="39841"/>
    <lineage>
        <taxon>Bacteria</taxon>
        <taxon>Pseudomonadati</taxon>
        <taxon>Thermodesulfobacteriota</taxon>
        <taxon>Syntrophobacteria</taxon>
        <taxon>Syntrophobacterales</taxon>
        <taxon>Thermodesulforhabdaceae</taxon>
        <taxon>Thermodesulforhabdus</taxon>
    </lineage>
</organism>
<evidence type="ECO:0000256" key="1">
    <source>
        <dbReference type="ARBA" id="ARBA00004651"/>
    </source>
</evidence>
<keyword evidence="4 7" id="KW-1133">Transmembrane helix</keyword>
<dbReference type="EMBL" id="FOUU01000002">
    <property type="protein sequence ID" value="SFM60867.1"/>
    <property type="molecule type" value="Genomic_DNA"/>
</dbReference>
<keyword evidence="2" id="KW-1003">Cell membrane</keyword>
<evidence type="ECO:0000256" key="4">
    <source>
        <dbReference type="ARBA" id="ARBA00022989"/>
    </source>
</evidence>
<feature type="transmembrane region" description="Helical" evidence="7">
    <location>
        <begin position="145"/>
        <end position="173"/>
    </location>
</feature>
<sequence>MPCIAGLLATGLWYLLVYYAIPSHRLEQIFLQRGLINVIITCTGFIGLAMIGHTIFQTKSIISSTSRKILSYAHNGNGAQVALLDFYKNSVIEKINRDYEYLSFFPTLCISLGFLGTVIGIAGGIGSLSAVFADSTDLVKVKNNIFNLVASLGIAFDSTLLGLVSSIILAVIISFGKRRTIKEVVSLFEGAIGEVLNNPETQKNVYQNKNNLNPLAGNVPQEKLEQYIEVMTSLGEKLRSLMELEERIAISVEHSAILSTMTDYTRENAALLKAILKVLKDLLKPKKYRIVEE</sequence>
<keyword evidence="5 7" id="KW-0472">Membrane</keyword>
<dbReference type="GO" id="GO:0015031">
    <property type="term" value="P:protein transport"/>
    <property type="evidence" value="ECO:0007669"/>
    <property type="project" value="UniProtKB-KW"/>
</dbReference>
<feature type="transmembrane region" description="Helical" evidence="7">
    <location>
        <begin position="35"/>
        <end position="56"/>
    </location>
</feature>